<sequence length="82" mass="8910">MALVSLPVIFLQMLAARAVDEGGSSMITVFRPVQYTGSQYNIQGASTIYREPVQYTGSQYNIQGASTICREPVQYTGSQGRG</sequence>
<keyword evidence="3" id="KW-1185">Reference proteome</keyword>
<dbReference type="AlphaFoldDB" id="A0A9D4S9U1"/>
<name>A0A9D4S9U1_DREPO</name>
<evidence type="ECO:0000256" key="1">
    <source>
        <dbReference type="SAM" id="SignalP"/>
    </source>
</evidence>
<dbReference type="Proteomes" id="UP000828390">
    <property type="component" value="Unassembled WGS sequence"/>
</dbReference>
<organism evidence="2 3">
    <name type="scientific">Dreissena polymorpha</name>
    <name type="common">Zebra mussel</name>
    <name type="synonym">Mytilus polymorpha</name>
    <dbReference type="NCBI Taxonomy" id="45954"/>
    <lineage>
        <taxon>Eukaryota</taxon>
        <taxon>Metazoa</taxon>
        <taxon>Spiralia</taxon>
        <taxon>Lophotrochozoa</taxon>
        <taxon>Mollusca</taxon>
        <taxon>Bivalvia</taxon>
        <taxon>Autobranchia</taxon>
        <taxon>Heteroconchia</taxon>
        <taxon>Euheterodonta</taxon>
        <taxon>Imparidentia</taxon>
        <taxon>Neoheterodontei</taxon>
        <taxon>Myida</taxon>
        <taxon>Dreissenoidea</taxon>
        <taxon>Dreissenidae</taxon>
        <taxon>Dreissena</taxon>
    </lineage>
</organism>
<gene>
    <name evidence="2" type="ORF">DPMN_021275</name>
</gene>
<feature type="signal peptide" evidence="1">
    <location>
        <begin position="1"/>
        <end position="18"/>
    </location>
</feature>
<evidence type="ECO:0000313" key="3">
    <source>
        <dbReference type="Proteomes" id="UP000828390"/>
    </source>
</evidence>
<dbReference type="EMBL" id="JAIWYP010000001">
    <property type="protein sequence ID" value="KAH3897091.1"/>
    <property type="molecule type" value="Genomic_DNA"/>
</dbReference>
<evidence type="ECO:0000313" key="2">
    <source>
        <dbReference type="EMBL" id="KAH3897091.1"/>
    </source>
</evidence>
<keyword evidence="1" id="KW-0732">Signal</keyword>
<proteinExistence type="predicted"/>
<comment type="caution">
    <text evidence="2">The sequence shown here is derived from an EMBL/GenBank/DDBJ whole genome shotgun (WGS) entry which is preliminary data.</text>
</comment>
<feature type="chain" id="PRO_5039345114" evidence="1">
    <location>
        <begin position="19"/>
        <end position="82"/>
    </location>
</feature>
<accession>A0A9D4S9U1</accession>
<reference evidence="2" key="2">
    <citation type="submission" date="2020-11" db="EMBL/GenBank/DDBJ databases">
        <authorList>
            <person name="McCartney M.A."/>
            <person name="Auch B."/>
            <person name="Kono T."/>
            <person name="Mallez S."/>
            <person name="Becker A."/>
            <person name="Gohl D.M."/>
            <person name="Silverstein K.A.T."/>
            <person name="Koren S."/>
            <person name="Bechman K.B."/>
            <person name="Herman A."/>
            <person name="Abrahante J.E."/>
            <person name="Garbe J."/>
        </authorList>
    </citation>
    <scope>NUCLEOTIDE SEQUENCE</scope>
    <source>
        <strain evidence="2">Duluth1</strain>
        <tissue evidence="2">Whole animal</tissue>
    </source>
</reference>
<reference evidence="2" key="1">
    <citation type="journal article" date="2019" name="bioRxiv">
        <title>The Genome of the Zebra Mussel, Dreissena polymorpha: A Resource for Invasive Species Research.</title>
        <authorList>
            <person name="McCartney M.A."/>
            <person name="Auch B."/>
            <person name="Kono T."/>
            <person name="Mallez S."/>
            <person name="Zhang Y."/>
            <person name="Obille A."/>
            <person name="Becker A."/>
            <person name="Abrahante J.E."/>
            <person name="Garbe J."/>
            <person name="Badalamenti J.P."/>
            <person name="Herman A."/>
            <person name="Mangelson H."/>
            <person name="Liachko I."/>
            <person name="Sullivan S."/>
            <person name="Sone E.D."/>
            <person name="Koren S."/>
            <person name="Silverstein K.A.T."/>
            <person name="Beckman K.B."/>
            <person name="Gohl D.M."/>
        </authorList>
    </citation>
    <scope>NUCLEOTIDE SEQUENCE</scope>
    <source>
        <strain evidence="2">Duluth1</strain>
        <tissue evidence="2">Whole animal</tissue>
    </source>
</reference>
<protein>
    <submittedName>
        <fullName evidence="2">Uncharacterized protein</fullName>
    </submittedName>
</protein>